<dbReference type="Pfam" id="PF13560">
    <property type="entry name" value="HTH_31"/>
    <property type="match status" value="1"/>
</dbReference>
<dbReference type="Gene3D" id="1.10.260.40">
    <property type="entry name" value="lambda repressor-like DNA-binding domains"/>
    <property type="match status" value="1"/>
</dbReference>
<dbReference type="InterPro" id="IPR010982">
    <property type="entry name" value="Lambda_DNA-bd_dom_sf"/>
</dbReference>
<dbReference type="SUPFAM" id="SSF47413">
    <property type="entry name" value="lambda repressor-like DNA-binding domains"/>
    <property type="match status" value="1"/>
</dbReference>
<name>A0ABW4A7G7_9ACTN</name>
<accession>A0ABW4A7G7</accession>
<dbReference type="RefSeq" id="WP_317793350.1">
    <property type="nucleotide sequence ID" value="NZ_AP028461.1"/>
</dbReference>
<comment type="caution">
    <text evidence="3">The sequence shown here is derived from an EMBL/GenBank/DDBJ whole genome shotgun (WGS) entry which is preliminary data.</text>
</comment>
<evidence type="ECO:0000256" key="1">
    <source>
        <dbReference type="SAM" id="MobiDB-lite"/>
    </source>
</evidence>
<evidence type="ECO:0000259" key="2">
    <source>
        <dbReference type="PROSITE" id="PS50943"/>
    </source>
</evidence>
<sequence>MTDRFAGELNRLRTQRDLSYRRLAALSSVSSSHICDLEKGLRRPTREIAAALDRALDARGLLSAALRVPIRDDVEGEFEALELAQRAAASDVSGAVLDRLDTIADQLAMSYATTAPAELLPRVRRHLRYIDHLLAGRKTLEQHRRLLIAGGWLSLLRATLHIDLRQRAAAAAHLDTAAALADQADHPEIAAWCLETQAWDELTRGNYRATVELSQHAQAIAPAGGSAIVQATAQEGRAWARLGQQTATRDALARVEWMAEHRPAPEHPEHHYQYDPGKMHSYTATTLSWAGDPAAERVAREVITELEAEDARPRRIASARLDLGLALLSSDRPRPDEAAAEARTAIRSGNVVPSNWWRVEELVSGVVHAGAPEGPDLVEEATAARPARGD</sequence>
<gene>
    <name evidence="3" type="ORF">ACFQ5G_14660</name>
</gene>
<protein>
    <submittedName>
        <fullName evidence="3">Helix-turn-helix domain-containing protein</fullName>
    </submittedName>
</protein>
<feature type="domain" description="HTH cro/C1-type" evidence="2">
    <location>
        <begin position="9"/>
        <end position="62"/>
    </location>
</feature>
<evidence type="ECO:0000313" key="4">
    <source>
        <dbReference type="Proteomes" id="UP001597183"/>
    </source>
</evidence>
<dbReference type="SMART" id="SM00530">
    <property type="entry name" value="HTH_XRE"/>
    <property type="match status" value="1"/>
</dbReference>
<proteinExistence type="predicted"/>
<dbReference type="Proteomes" id="UP001597183">
    <property type="component" value="Unassembled WGS sequence"/>
</dbReference>
<dbReference type="EMBL" id="JBHTMK010000018">
    <property type="protein sequence ID" value="MFD1366592.1"/>
    <property type="molecule type" value="Genomic_DNA"/>
</dbReference>
<feature type="region of interest" description="Disordered" evidence="1">
    <location>
        <begin position="370"/>
        <end position="390"/>
    </location>
</feature>
<dbReference type="PROSITE" id="PS50943">
    <property type="entry name" value="HTH_CROC1"/>
    <property type="match status" value="1"/>
</dbReference>
<keyword evidence="4" id="KW-1185">Reference proteome</keyword>
<reference evidence="4" key="1">
    <citation type="journal article" date="2019" name="Int. J. Syst. Evol. Microbiol.">
        <title>The Global Catalogue of Microorganisms (GCM) 10K type strain sequencing project: providing services to taxonomists for standard genome sequencing and annotation.</title>
        <authorList>
            <consortium name="The Broad Institute Genomics Platform"/>
            <consortium name="The Broad Institute Genome Sequencing Center for Infectious Disease"/>
            <person name="Wu L."/>
            <person name="Ma J."/>
        </authorList>
    </citation>
    <scope>NUCLEOTIDE SEQUENCE [LARGE SCALE GENOMIC DNA]</scope>
    <source>
        <strain evidence="4">CCM 7526</strain>
    </source>
</reference>
<organism evidence="3 4">
    <name type="scientific">Actinoplanes sichuanensis</name>
    <dbReference type="NCBI Taxonomy" id="512349"/>
    <lineage>
        <taxon>Bacteria</taxon>
        <taxon>Bacillati</taxon>
        <taxon>Actinomycetota</taxon>
        <taxon>Actinomycetes</taxon>
        <taxon>Micromonosporales</taxon>
        <taxon>Micromonosporaceae</taxon>
        <taxon>Actinoplanes</taxon>
    </lineage>
</organism>
<evidence type="ECO:0000313" key="3">
    <source>
        <dbReference type="EMBL" id="MFD1366592.1"/>
    </source>
</evidence>
<dbReference type="InterPro" id="IPR001387">
    <property type="entry name" value="Cro/C1-type_HTH"/>
</dbReference>